<dbReference type="InterPro" id="IPR001763">
    <property type="entry name" value="Rhodanese-like_dom"/>
</dbReference>
<dbReference type="EMBL" id="JAGKQH010000020">
    <property type="protein sequence ID" value="KAG6571026.1"/>
    <property type="molecule type" value="Genomic_DNA"/>
</dbReference>
<dbReference type="AlphaFoldDB" id="A0AAV6LV59"/>
<feature type="domain" description="Rhodanese" evidence="1">
    <location>
        <begin position="22"/>
        <end position="116"/>
    </location>
</feature>
<sequence>MESEKRPEDVVTVDVQVAKDLLQKGQLYLDVRSDLLFFCYNNLLSNPRRRGRVKNPDFLAQVTSILKKEDHVVVACNSGGRGHRACIDLRNAGYEHVKNMAGGYSAWVDSGFAGDKPAEELKIACKFRG</sequence>
<dbReference type="PROSITE" id="PS50206">
    <property type="entry name" value="RHODANESE_3"/>
    <property type="match status" value="1"/>
</dbReference>
<accession>A0AAV6LV59</accession>
<evidence type="ECO:0000313" key="3">
    <source>
        <dbReference type="Proteomes" id="UP000685013"/>
    </source>
</evidence>
<dbReference type="Proteomes" id="UP000685013">
    <property type="component" value="Chromosome 20"/>
</dbReference>
<dbReference type="CDD" id="cd00158">
    <property type="entry name" value="RHOD"/>
    <property type="match status" value="1"/>
</dbReference>
<evidence type="ECO:0000259" key="1">
    <source>
        <dbReference type="PROSITE" id="PS50206"/>
    </source>
</evidence>
<comment type="caution">
    <text evidence="2">The sequence shown here is derived from an EMBL/GenBank/DDBJ whole genome shotgun (WGS) entry which is preliminary data.</text>
</comment>
<dbReference type="InterPro" id="IPR044684">
    <property type="entry name" value="STR17/STR18/HARC1-like"/>
</dbReference>
<protein>
    <submittedName>
        <fullName evidence="2">Protein HIGH ARSENIC CONTENT 1, mitochondrial</fullName>
    </submittedName>
</protein>
<evidence type="ECO:0000313" key="2">
    <source>
        <dbReference type="EMBL" id="KAG6571026.1"/>
    </source>
</evidence>
<name>A0AAV6LV59_9ROSI</name>
<gene>
    <name evidence="2" type="primary">HAC1-2</name>
    <name evidence="2" type="ORF">SDJN03_29941</name>
</gene>
<feature type="non-terminal residue" evidence="2">
    <location>
        <position position="1"/>
    </location>
</feature>
<keyword evidence="3" id="KW-1185">Reference proteome</keyword>
<proteinExistence type="predicted"/>
<organism evidence="2 3">
    <name type="scientific">Cucurbita argyrosperma subsp. sororia</name>
    <dbReference type="NCBI Taxonomy" id="37648"/>
    <lineage>
        <taxon>Eukaryota</taxon>
        <taxon>Viridiplantae</taxon>
        <taxon>Streptophyta</taxon>
        <taxon>Embryophyta</taxon>
        <taxon>Tracheophyta</taxon>
        <taxon>Spermatophyta</taxon>
        <taxon>Magnoliopsida</taxon>
        <taxon>eudicotyledons</taxon>
        <taxon>Gunneridae</taxon>
        <taxon>Pentapetalae</taxon>
        <taxon>rosids</taxon>
        <taxon>fabids</taxon>
        <taxon>Cucurbitales</taxon>
        <taxon>Cucurbitaceae</taxon>
        <taxon>Cucurbiteae</taxon>
        <taxon>Cucurbita</taxon>
    </lineage>
</organism>
<dbReference type="SMART" id="SM00450">
    <property type="entry name" value="RHOD"/>
    <property type="match status" value="1"/>
</dbReference>
<dbReference type="PANTHER" id="PTHR44542">
    <property type="entry name" value="THIOSULFATE SULFURTRANSFERASE 18"/>
    <property type="match status" value="1"/>
</dbReference>
<dbReference type="GO" id="GO:0003824">
    <property type="term" value="F:catalytic activity"/>
    <property type="evidence" value="ECO:0007669"/>
    <property type="project" value="InterPro"/>
</dbReference>
<dbReference type="Pfam" id="PF00581">
    <property type="entry name" value="Rhodanese"/>
    <property type="match status" value="1"/>
</dbReference>
<dbReference type="PANTHER" id="PTHR44542:SF14">
    <property type="entry name" value="PROTEIN HIGH ARSENIC CONTENT 1, MITOCHONDRIAL-RELATED"/>
    <property type="match status" value="1"/>
</dbReference>
<reference evidence="2 3" key="1">
    <citation type="journal article" date="2021" name="Hortic Res">
        <title>The domestication of Cucurbita argyrosperma as revealed by the genome of its wild relative.</title>
        <authorList>
            <person name="Barrera-Redondo J."/>
            <person name="Sanchez-de la Vega G."/>
            <person name="Aguirre-Liguori J.A."/>
            <person name="Castellanos-Morales G."/>
            <person name="Gutierrez-Guerrero Y.T."/>
            <person name="Aguirre-Dugua X."/>
            <person name="Aguirre-Planter E."/>
            <person name="Tenaillon M.I."/>
            <person name="Lira-Saade R."/>
            <person name="Eguiarte L.E."/>
        </authorList>
    </citation>
    <scope>NUCLEOTIDE SEQUENCE [LARGE SCALE GENOMIC DNA]</scope>
    <source>
        <strain evidence="2">JBR-2021</strain>
    </source>
</reference>